<dbReference type="GeneID" id="63851358"/>
<dbReference type="InterPro" id="IPR043047">
    <property type="entry name" value="Hri1_N_sf"/>
</dbReference>
<dbReference type="EMBL" id="ML976618">
    <property type="protein sequence ID" value="KAF1842209.1"/>
    <property type="molecule type" value="Genomic_DNA"/>
</dbReference>
<accession>A0A9P4L5D5</accession>
<keyword evidence="3" id="KW-1185">Reference proteome</keyword>
<dbReference type="Proteomes" id="UP000800039">
    <property type="component" value="Unassembled WGS sequence"/>
</dbReference>
<organism evidence="2 3">
    <name type="scientific">Cucurbitaria berberidis CBS 394.84</name>
    <dbReference type="NCBI Taxonomy" id="1168544"/>
    <lineage>
        <taxon>Eukaryota</taxon>
        <taxon>Fungi</taxon>
        <taxon>Dikarya</taxon>
        <taxon>Ascomycota</taxon>
        <taxon>Pezizomycotina</taxon>
        <taxon>Dothideomycetes</taxon>
        <taxon>Pleosporomycetidae</taxon>
        <taxon>Pleosporales</taxon>
        <taxon>Pleosporineae</taxon>
        <taxon>Cucurbitariaceae</taxon>
        <taxon>Cucurbitaria</taxon>
    </lineage>
</organism>
<dbReference type="AlphaFoldDB" id="A0A9P4L5D5"/>
<comment type="caution">
    <text evidence="2">The sequence shown here is derived from an EMBL/GenBank/DDBJ whole genome shotgun (WGS) entry which is preliminary data.</text>
</comment>
<protein>
    <recommendedName>
        <fullName evidence="4">Protein HRI1</fullName>
    </recommendedName>
</protein>
<dbReference type="Pfam" id="PF16815">
    <property type="entry name" value="HRI1"/>
    <property type="match status" value="1"/>
</dbReference>
<evidence type="ECO:0008006" key="4">
    <source>
        <dbReference type="Google" id="ProtNLM"/>
    </source>
</evidence>
<dbReference type="Gene3D" id="2.40.128.320">
    <property type="entry name" value="Protein HRI1, N-terminal domain"/>
    <property type="match status" value="1"/>
</dbReference>
<evidence type="ECO:0000256" key="1">
    <source>
        <dbReference type="SAM" id="MobiDB-lite"/>
    </source>
</evidence>
<dbReference type="InterPro" id="IPR031818">
    <property type="entry name" value="Hri1"/>
</dbReference>
<evidence type="ECO:0000313" key="2">
    <source>
        <dbReference type="EMBL" id="KAF1842209.1"/>
    </source>
</evidence>
<feature type="compositionally biased region" description="Basic and acidic residues" evidence="1">
    <location>
        <begin position="136"/>
        <end position="148"/>
    </location>
</feature>
<feature type="compositionally biased region" description="Polar residues" evidence="1">
    <location>
        <begin position="122"/>
        <end position="135"/>
    </location>
</feature>
<reference evidence="2" key="1">
    <citation type="submission" date="2020-01" db="EMBL/GenBank/DDBJ databases">
        <authorList>
            <consortium name="DOE Joint Genome Institute"/>
            <person name="Haridas S."/>
            <person name="Albert R."/>
            <person name="Binder M."/>
            <person name="Bloem J."/>
            <person name="Labutti K."/>
            <person name="Salamov A."/>
            <person name="Andreopoulos B."/>
            <person name="Baker S.E."/>
            <person name="Barry K."/>
            <person name="Bills G."/>
            <person name="Bluhm B.H."/>
            <person name="Cannon C."/>
            <person name="Castanera R."/>
            <person name="Culley D.E."/>
            <person name="Daum C."/>
            <person name="Ezra D."/>
            <person name="Gonzalez J.B."/>
            <person name="Henrissat B."/>
            <person name="Kuo A."/>
            <person name="Liang C."/>
            <person name="Lipzen A."/>
            <person name="Lutzoni F."/>
            <person name="Magnuson J."/>
            <person name="Mondo S."/>
            <person name="Nolan M."/>
            <person name="Ohm R."/>
            <person name="Pangilinan J."/>
            <person name="Park H.-J."/>
            <person name="Ramirez L."/>
            <person name="Alfaro M."/>
            <person name="Sun H."/>
            <person name="Tritt A."/>
            <person name="Yoshinaga Y."/>
            <person name="Zwiers L.-H."/>
            <person name="Turgeon B.G."/>
            <person name="Goodwin S.B."/>
            <person name="Spatafora J.W."/>
            <person name="Crous P.W."/>
            <person name="Grigoriev I.V."/>
        </authorList>
    </citation>
    <scope>NUCLEOTIDE SEQUENCE</scope>
    <source>
        <strain evidence="2">CBS 394.84</strain>
    </source>
</reference>
<dbReference type="OrthoDB" id="4045395at2759"/>
<evidence type="ECO:0000313" key="3">
    <source>
        <dbReference type="Proteomes" id="UP000800039"/>
    </source>
</evidence>
<dbReference type="CDD" id="cd11693">
    <property type="entry name" value="HRI1_C_like"/>
    <property type="match status" value="1"/>
</dbReference>
<dbReference type="RefSeq" id="XP_040784772.1">
    <property type="nucleotide sequence ID" value="XM_040934107.1"/>
</dbReference>
<gene>
    <name evidence="2" type="ORF">K460DRAFT_370193</name>
</gene>
<sequence>MASSREPMDPLAPAATSLITATHGLAPNHISAAANISIREYIYFLPYPLPPGTPIPYSIGLPNNNPLNLPPHQFEPTSTLVLTSPNRTFVDIRFYKPSNADVSTTLPNEGERKRLEWAFAGTSESQPISLPQDSKPSNERGDGEEKTWEGVTHSKWTHWLDSRHPVGSPDIPVDEGDMYPIADDLTLEHGHAFQPLMHAHKTHEEMWRDLTIQSTNSSGTHLCVVLRLHADAAGVRGVIVRLGQYCQGIVMQRDYCTVERWEYFAEGRRDLEEATKWKRTARVGDQFLPCAATFRPEVLAMGGLVKYHDYEWVVEEIWEWK</sequence>
<feature type="region of interest" description="Disordered" evidence="1">
    <location>
        <begin position="120"/>
        <end position="148"/>
    </location>
</feature>
<name>A0A9P4L5D5_9PLEO</name>
<proteinExistence type="predicted"/>